<reference evidence="2 3" key="1">
    <citation type="submission" date="2020-04" db="EMBL/GenBank/DDBJ databases">
        <title>Genome sequencing of novel species.</title>
        <authorList>
            <person name="Heo J."/>
            <person name="Kim S.-J."/>
            <person name="Kim J.-S."/>
            <person name="Hong S.-B."/>
            <person name="Kwon S.-W."/>
        </authorList>
    </citation>
    <scope>NUCLEOTIDE SEQUENCE [LARGE SCALE GENOMIC DNA]</scope>
    <source>
        <strain evidence="2 3">MFER-1</strain>
    </source>
</reference>
<evidence type="ECO:0000313" key="2">
    <source>
        <dbReference type="EMBL" id="QJD83547.1"/>
    </source>
</evidence>
<dbReference type="PROSITE" id="PS50095">
    <property type="entry name" value="PLAT"/>
    <property type="match status" value="1"/>
</dbReference>
<feature type="domain" description="PLAT" evidence="1">
    <location>
        <begin position="4"/>
        <end position="139"/>
    </location>
</feature>
<dbReference type="SUPFAM" id="SSF49723">
    <property type="entry name" value="Lipase/lipooxygenase domain (PLAT/LH2 domain)"/>
    <property type="match status" value="1"/>
</dbReference>
<accession>A0A7Z2VIA9</accession>
<protein>
    <recommendedName>
        <fullName evidence="1">PLAT domain-containing protein</fullName>
    </recommendedName>
</protein>
<dbReference type="KEGG" id="cheb:HH215_10395"/>
<gene>
    <name evidence="2" type="ORF">HH215_10395</name>
</gene>
<dbReference type="Gene3D" id="2.60.60.20">
    <property type="entry name" value="PLAT/LH2 domain"/>
    <property type="match status" value="1"/>
</dbReference>
<keyword evidence="3" id="KW-1185">Reference proteome</keyword>
<dbReference type="PANTHER" id="PTHR31718:SF60">
    <property type="entry name" value="LIPOXYGENASE HOMOLOGY DOMAIN-CONTAINING PROTEIN 1"/>
    <property type="match status" value="1"/>
</dbReference>
<dbReference type="InterPro" id="IPR036392">
    <property type="entry name" value="PLAT/LH2_dom_sf"/>
</dbReference>
<evidence type="ECO:0000259" key="1">
    <source>
        <dbReference type="PROSITE" id="PS50095"/>
    </source>
</evidence>
<dbReference type="AlphaFoldDB" id="A0A7Z2VIA9"/>
<dbReference type="Proteomes" id="UP000502248">
    <property type="component" value="Chromosome"/>
</dbReference>
<organism evidence="2 3">
    <name type="scientific">Cohnella herbarum</name>
    <dbReference type="NCBI Taxonomy" id="2728023"/>
    <lineage>
        <taxon>Bacteria</taxon>
        <taxon>Bacillati</taxon>
        <taxon>Bacillota</taxon>
        <taxon>Bacilli</taxon>
        <taxon>Bacillales</taxon>
        <taxon>Paenibacillaceae</taxon>
        <taxon>Cohnella</taxon>
    </lineage>
</organism>
<proteinExistence type="predicted"/>
<dbReference type="EMBL" id="CP051680">
    <property type="protein sequence ID" value="QJD83547.1"/>
    <property type="molecule type" value="Genomic_DNA"/>
</dbReference>
<evidence type="ECO:0000313" key="3">
    <source>
        <dbReference type="Proteomes" id="UP000502248"/>
    </source>
</evidence>
<dbReference type="InterPro" id="IPR001024">
    <property type="entry name" value="PLAT/LH2_dom"/>
</dbReference>
<dbReference type="RefSeq" id="WP_169279837.1">
    <property type="nucleotide sequence ID" value="NZ_CP051680.1"/>
</dbReference>
<name>A0A7Z2VIA9_9BACL</name>
<dbReference type="PANTHER" id="PTHR31718">
    <property type="entry name" value="PLAT DOMAIN-CONTAINING PROTEIN"/>
    <property type="match status" value="1"/>
</dbReference>
<sequence length="172" mass="19358">MGECRYVAEVKTSNEGGSGTDDDVLLSIASYTKVLDGNGKEKWSNEVKLADWNLDTDNDDFETGAVNKFYREDIYFANIDRISLEIVPNGTNVTPSSAWKVEYVKIIRTYAGESTSFIFPINTWMGIEERDPSQNDLKAIVIADKTGVICHYKKVMTDDLNLNMKTAFENCK</sequence>